<evidence type="ECO:0000259" key="4">
    <source>
        <dbReference type="PROSITE" id="PS51387"/>
    </source>
</evidence>
<dbReference type="PANTHER" id="PTHR13878">
    <property type="entry name" value="GULONOLACTONE OXIDASE"/>
    <property type="match status" value="1"/>
</dbReference>
<dbReference type="STRING" id="1448308.A0A2T2NHW5"/>
<dbReference type="PROSITE" id="PS51387">
    <property type="entry name" value="FAD_PCMH"/>
    <property type="match status" value="1"/>
</dbReference>
<evidence type="ECO:0000313" key="5">
    <source>
        <dbReference type="EMBL" id="PSN64856.1"/>
    </source>
</evidence>
<protein>
    <submittedName>
        <fullName evidence="5">FAD-binding domain-containing protein</fullName>
    </submittedName>
</protein>
<dbReference type="GO" id="GO:0071949">
    <property type="term" value="F:FAD binding"/>
    <property type="evidence" value="ECO:0007669"/>
    <property type="project" value="InterPro"/>
</dbReference>
<evidence type="ECO:0000313" key="6">
    <source>
        <dbReference type="Proteomes" id="UP000240883"/>
    </source>
</evidence>
<dbReference type="InterPro" id="IPR006094">
    <property type="entry name" value="Oxid_FAD_bind_N"/>
</dbReference>
<dbReference type="OrthoDB" id="9983560at2759"/>
<dbReference type="InterPro" id="IPR012951">
    <property type="entry name" value="BBE"/>
</dbReference>
<feature type="chain" id="PRO_5015579283" evidence="3">
    <location>
        <begin position="22"/>
        <end position="573"/>
    </location>
</feature>
<dbReference type="InterPro" id="IPR036318">
    <property type="entry name" value="FAD-bd_PCMH-like_sf"/>
</dbReference>
<dbReference type="PANTHER" id="PTHR13878:SF91">
    <property type="entry name" value="FAD BINDING DOMAIN PROTEIN (AFU_ORTHOLOGUE AFUA_6G12070)-RELATED"/>
    <property type="match status" value="1"/>
</dbReference>
<dbReference type="Proteomes" id="UP000240883">
    <property type="component" value="Unassembled WGS sequence"/>
</dbReference>
<dbReference type="InterPro" id="IPR016166">
    <property type="entry name" value="FAD-bd_PCMH"/>
</dbReference>
<feature type="signal peptide" evidence="3">
    <location>
        <begin position="1"/>
        <end position="21"/>
    </location>
</feature>
<evidence type="ECO:0000256" key="1">
    <source>
        <dbReference type="ARBA" id="ARBA00005466"/>
    </source>
</evidence>
<dbReference type="InterPro" id="IPR050432">
    <property type="entry name" value="FAD-linked_Oxidoreductases_BP"/>
</dbReference>
<evidence type="ECO:0000256" key="2">
    <source>
        <dbReference type="ARBA" id="ARBA00023002"/>
    </source>
</evidence>
<proteinExistence type="inferred from homology"/>
<reference evidence="5 6" key="1">
    <citation type="journal article" date="2018" name="Front. Microbiol.">
        <title>Genome-Wide Analysis of Corynespora cassiicola Leaf Fall Disease Putative Effectors.</title>
        <authorList>
            <person name="Lopez D."/>
            <person name="Ribeiro S."/>
            <person name="Label P."/>
            <person name="Fumanal B."/>
            <person name="Venisse J.S."/>
            <person name="Kohler A."/>
            <person name="de Oliveira R.R."/>
            <person name="Labutti K."/>
            <person name="Lipzen A."/>
            <person name="Lail K."/>
            <person name="Bauer D."/>
            <person name="Ohm R.A."/>
            <person name="Barry K.W."/>
            <person name="Spatafora J."/>
            <person name="Grigoriev I.V."/>
            <person name="Martin F.M."/>
            <person name="Pujade-Renaud V."/>
        </authorList>
    </citation>
    <scope>NUCLEOTIDE SEQUENCE [LARGE SCALE GENOMIC DNA]</scope>
    <source>
        <strain evidence="5 6">Philippines</strain>
    </source>
</reference>
<dbReference type="Pfam" id="PF01565">
    <property type="entry name" value="FAD_binding_4"/>
    <property type="match status" value="1"/>
</dbReference>
<dbReference type="AlphaFoldDB" id="A0A2T2NHW5"/>
<keyword evidence="2" id="KW-0560">Oxidoreductase</keyword>
<evidence type="ECO:0000256" key="3">
    <source>
        <dbReference type="SAM" id="SignalP"/>
    </source>
</evidence>
<dbReference type="SUPFAM" id="SSF56176">
    <property type="entry name" value="FAD-binding/transporter-associated domain-like"/>
    <property type="match status" value="1"/>
</dbReference>
<dbReference type="InterPro" id="IPR016169">
    <property type="entry name" value="FAD-bd_PCMH_sub2"/>
</dbReference>
<organism evidence="5 6">
    <name type="scientific">Corynespora cassiicola Philippines</name>
    <dbReference type="NCBI Taxonomy" id="1448308"/>
    <lineage>
        <taxon>Eukaryota</taxon>
        <taxon>Fungi</taxon>
        <taxon>Dikarya</taxon>
        <taxon>Ascomycota</taxon>
        <taxon>Pezizomycotina</taxon>
        <taxon>Dothideomycetes</taxon>
        <taxon>Pleosporomycetidae</taxon>
        <taxon>Pleosporales</taxon>
        <taxon>Corynesporascaceae</taxon>
        <taxon>Corynespora</taxon>
    </lineage>
</organism>
<keyword evidence="3" id="KW-0732">Signal</keyword>
<dbReference type="GO" id="GO:0016491">
    <property type="term" value="F:oxidoreductase activity"/>
    <property type="evidence" value="ECO:0007669"/>
    <property type="project" value="UniProtKB-KW"/>
</dbReference>
<dbReference type="Pfam" id="PF08031">
    <property type="entry name" value="BBE"/>
    <property type="match status" value="1"/>
</dbReference>
<name>A0A2T2NHW5_CORCC</name>
<comment type="similarity">
    <text evidence="1">Belongs to the oxygen-dependent FAD-linked oxidoreductase family.</text>
</comment>
<dbReference type="EMBL" id="KZ678137">
    <property type="protein sequence ID" value="PSN64856.1"/>
    <property type="molecule type" value="Genomic_DNA"/>
</dbReference>
<dbReference type="Gene3D" id="3.30.465.10">
    <property type="match status" value="2"/>
</dbReference>
<keyword evidence="6" id="KW-1185">Reference proteome</keyword>
<feature type="domain" description="FAD-binding PCMH-type" evidence="4">
    <location>
        <begin position="114"/>
        <end position="294"/>
    </location>
</feature>
<gene>
    <name evidence="5" type="ORF">BS50DRAFT_555035</name>
</gene>
<accession>A0A2T2NHW5</accession>
<sequence>MSRRGFTLAAAIAALPLSAQGQNSATCRYLPTDVEWPSTTQWNELNSTVGGRLVATVPLASVCHDPNFDSARCSSVRSDWTLPLFHEESPSSILAPYYQNQSCDPFTPQSQPCVLGNYVSYSINASSADDIAAGISFAKTNNIRLVIKNTGHDYLGRSTGTGALSLWTHNLRNATFHPSYASPSYTGPAITFGAGTRGFEAIDFAHEHGVQVITGSCPTVGIAGGFLQGGGSGPLASTRGMAADQVLELEVVTAGGELMVASPAQNQDLYWAMSGGGGSSYGVVVAVTLRAFADGVVGGASLAFSRTNLSSEVVYEEVFGHVLDSVSALIDAGMHFTYTMTPVGFSLGPLTAPGFTVERLRAALAPFTSRLDELGIEYSLNVTSFPDYKSHFWNYWGPYPAGPFLADSMPGTRLIPRESLSVNRTALIDVTRNITENSSTVIVYIAANLTHTANKQPIAENAVLPQWRRAAVHALGTLGWDYTIPQSDMLARQAELVNEVVPQLRAVLPADAGTYLNEAEIDNKNWKQDFFGANYERLREVKSTYDPDRVFYAEYGVGSEDWIRAGDGRLCRV</sequence>